<keyword evidence="1" id="KW-1133">Transmembrane helix</keyword>
<gene>
    <name evidence="2" type="ordered locus">Moth_1018</name>
</gene>
<evidence type="ECO:0000313" key="2">
    <source>
        <dbReference type="EMBL" id="ABC19332.1"/>
    </source>
</evidence>
<dbReference type="EMBL" id="CP000232">
    <property type="protein sequence ID" value="ABC19332.1"/>
    <property type="molecule type" value="Genomic_DNA"/>
</dbReference>
<reference evidence="2" key="1">
    <citation type="submission" date="2005-12" db="EMBL/GenBank/DDBJ databases">
        <title>Complete sequence of Moorella thermoacetica ATCC 39073.</title>
        <authorList>
            <consortium name="US DOE Joint Genome Institute"/>
            <person name="Copeland A."/>
            <person name="Lucas S."/>
            <person name="Lapidus A."/>
            <person name="Barry K."/>
            <person name="Detter J.C."/>
            <person name="Glavina T."/>
            <person name="Hammon N."/>
            <person name="Israni S."/>
            <person name="Pitluck S."/>
            <person name="Chertkov O."/>
            <person name="Saunders E.H."/>
            <person name="Brettin T."/>
            <person name="Bruce D."/>
            <person name="Han C."/>
            <person name="Tapia R."/>
            <person name="Gilna P."/>
            <person name="Schmutz J."/>
            <person name="Larimer F."/>
            <person name="Land M."/>
            <person name="Kyrpides N."/>
            <person name="Anderson I."/>
            <person name="Richardson P."/>
            <person name="Ragsdale S."/>
        </authorList>
    </citation>
    <scope>NUCLEOTIDE SEQUENCE</scope>
    <source>
        <strain evidence="2">ATCC 39073</strain>
    </source>
</reference>
<dbReference type="KEGG" id="mta:Moth_1018"/>
<protein>
    <submittedName>
        <fullName evidence="2">Uncharacterized protein</fullName>
    </submittedName>
</protein>
<name>Q2RJQ7_MOOTA</name>
<sequence>MERVPLEAFKRKGIISRGWRIMLTLIFGILSILLGILQLIRPARVYTDNPEVQVHFRPRRFSFINILLSLTLIGFGIVLLYSFYLTGTKPHGLPGKFG</sequence>
<keyword evidence="1" id="KW-0472">Membrane</keyword>
<dbReference type="HOGENOM" id="CLU_2330653_0_0_9"/>
<dbReference type="AlphaFoldDB" id="Q2RJQ7"/>
<keyword evidence="1" id="KW-0812">Transmembrane</keyword>
<evidence type="ECO:0000256" key="1">
    <source>
        <dbReference type="SAM" id="Phobius"/>
    </source>
</evidence>
<accession>Q2RJQ7</accession>
<feature type="transmembrane region" description="Helical" evidence="1">
    <location>
        <begin position="61"/>
        <end position="84"/>
    </location>
</feature>
<feature type="transmembrane region" description="Helical" evidence="1">
    <location>
        <begin position="21"/>
        <end position="41"/>
    </location>
</feature>
<proteinExistence type="predicted"/>
<dbReference type="EnsemblBacteria" id="ABC19332">
    <property type="protein sequence ID" value="ABC19332"/>
    <property type="gene ID" value="Moth_1018"/>
</dbReference>
<organism evidence="2">
    <name type="scientific">Moorella thermoacetica (strain ATCC 39073 / JCM 9320)</name>
    <dbReference type="NCBI Taxonomy" id="264732"/>
    <lineage>
        <taxon>Bacteria</taxon>
        <taxon>Bacillati</taxon>
        <taxon>Bacillota</taxon>
        <taxon>Clostridia</taxon>
        <taxon>Neomoorellales</taxon>
        <taxon>Neomoorellaceae</taxon>
        <taxon>Neomoorella</taxon>
    </lineage>
</organism>